<evidence type="ECO:0000313" key="1">
    <source>
        <dbReference type="EMBL" id="ADU79156.1"/>
    </source>
</evidence>
<gene>
    <name evidence="1" type="ORF">EcP1_gp05</name>
</gene>
<name>E9NID0_9CAUD</name>
<keyword evidence="2" id="KW-1185">Reference proteome</keyword>
<dbReference type="GeneID" id="14006784"/>
<dbReference type="EMBL" id="HQ641380">
    <property type="protein sequence ID" value="ADU79156.1"/>
    <property type="molecule type" value="Genomic_DNA"/>
</dbReference>
<dbReference type="OrthoDB" id="4383at10239"/>
<accession>E9NID0</accession>
<dbReference type="KEGG" id="vg:14006784"/>
<dbReference type="RefSeq" id="YP_007003128.1">
    <property type="nucleotide sequence ID" value="NC_019485.1"/>
</dbReference>
<dbReference type="Proteomes" id="UP000007263">
    <property type="component" value="Segment"/>
</dbReference>
<sequence length="280" mass="32271">MVTAMTNLFETQKLIEVMYNKNQEYDLVSRDFINEPELMKVVNQENELGLPPEFFLDILVKMAVQTDVLIDTLLGQLVKYAPDDLSLLAQGIVLAAERDLINMSVRFGKIAITAIYVVDHKTRSIIKQYQYMLPMLVQPKEVTSNIGSGYLTKTDDSLILKNNHHDGDIALDSINKFNSIPLALNERVIRNIRDTRKSLSKPKEDESIEDWKERVADFERMEKESMNVFAVMINNGNRFYLTHKVDKRGRTYAQGYHISYQGNTYRKAVIELADKELIDE</sequence>
<protein>
    <submittedName>
        <fullName evidence="1">RNA polymerase</fullName>
    </submittedName>
</protein>
<dbReference type="SUPFAM" id="SSF56672">
    <property type="entry name" value="DNA/RNA polymerases"/>
    <property type="match status" value="1"/>
</dbReference>
<reference evidence="1 2" key="1">
    <citation type="submission" date="2010-11" db="EMBL/GenBank/DDBJ databases">
        <title>Complete nucleotide sequence of the bacteriophage EcP1, a new member of the N4-like viruses.</title>
        <authorList>
            <person name="Zhu J."/>
            <person name="Rao X."/>
            <person name="Tan Y."/>
            <person name="Hu Z."/>
            <person name="Xiong K."/>
            <person name="Chen Z."/>
            <person name="Li S."/>
            <person name="Yang J."/>
            <person name="Jin X."/>
            <person name="Chen Y."/>
            <person name="Hu F."/>
        </authorList>
    </citation>
    <scope>NUCLEOTIDE SEQUENCE [LARGE SCALE GENOMIC DNA]</scope>
</reference>
<dbReference type="InterPro" id="IPR043502">
    <property type="entry name" value="DNA/RNA_pol_sf"/>
</dbReference>
<evidence type="ECO:0000313" key="2">
    <source>
        <dbReference type="Proteomes" id="UP000007263"/>
    </source>
</evidence>
<proteinExistence type="predicted"/>
<organism evidence="1 2">
    <name type="scientific">Enterobacter phage EcP1</name>
    <dbReference type="NCBI Taxonomy" id="942016"/>
    <lineage>
        <taxon>Viruses</taxon>
        <taxon>Duplodnaviria</taxon>
        <taxon>Heunggongvirae</taxon>
        <taxon>Uroviricota</taxon>
        <taxon>Caudoviricetes</taxon>
        <taxon>Schitoviridae</taxon>
        <taxon>Eceepunavirus</taxon>
        <taxon>Eceepunavirus EcP1</taxon>
    </lineage>
</organism>